<feature type="region of interest" description="Disordered" evidence="1">
    <location>
        <begin position="141"/>
        <end position="176"/>
    </location>
</feature>
<feature type="compositionally biased region" description="Low complexity" evidence="1">
    <location>
        <begin position="205"/>
        <end position="215"/>
    </location>
</feature>
<feature type="compositionally biased region" description="Gly residues" evidence="1">
    <location>
        <begin position="156"/>
        <end position="172"/>
    </location>
</feature>
<accession>A0A150GZK9</accession>
<feature type="region of interest" description="Disordered" evidence="1">
    <location>
        <begin position="326"/>
        <end position="383"/>
    </location>
</feature>
<protein>
    <submittedName>
        <fullName evidence="2">Uncharacterized protein</fullName>
    </submittedName>
</protein>
<dbReference type="Proteomes" id="UP000075714">
    <property type="component" value="Unassembled WGS sequence"/>
</dbReference>
<name>A0A150GZK9_GONPE</name>
<evidence type="ECO:0000313" key="3">
    <source>
        <dbReference type="Proteomes" id="UP000075714"/>
    </source>
</evidence>
<evidence type="ECO:0000313" key="2">
    <source>
        <dbReference type="EMBL" id="KXZ55281.1"/>
    </source>
</evidence>
<feature type="compositionally biased region" description="Gly residues" evidence="1">
    <location>
        <begin position="356"/>
        <end position="376"/>
    </location>
</feature>
<dbReference type="AlphaFoldDB" id="A0A150GZK9"/>
<feature type="region of interest" description="Disordered" evidence="1">
    <location>
        <begin position="1"/>
        <end position="49"/>
    </location>
</feature>
<gene>
    <name evidence="2" type="ORF">GPECTOR_3g418</name>
</gene>
<feature type="region of interest" description="Disordered" evidence="1">
    <location>
        <begin position="205"/>
        <end position="274"/>
    </location>
</feature>
<dbReference type="EMBL" id="LSYV01000004">
    <property type="protein sequence ID" value="KXZ55281.1"/>
    <property type="molecule type" value="Genomic_DNA"/>
</dbReference>
<feature type="compositionally biased region" description="Pro residues" evidence="1">
    <location>
        <begin position="216"/>
        <end position="226"/>
    </location>
</feature>
<proteinExistence type="predicted"/>
<reference evidence="3" key="1">
    <citation type="journal article" date="2016" name="Nat. Commun.">
        <title>The Gonium pectorale genome demonstrates co-option of cell cycle regulation during the evolution of multicellularity.</title>
        <authorList>
            <person name="Hanschen E.R."/>
            <person name="Marriage T.N."/>
            <person name="Ferris P.J."/>
            <person name="Hamaji T."/>
            <person name="Toyoda A."/>
            <person name="Fujiyama A."/>
            <person name="Neme R."/>
            <person name="Noguchi H."/>
            <person name="Minakuchi Y."/>
            <person name="Suzuki M."/>
            <person name="Kawai-Toyooka H."/>
            <person name="Smith D.R."/>
            <person name="Sparks H."/>
            <person name="Anderson J."/>
            <person name="Bakaric R."/>
            <person name="Luria V."/>
            <person name="Karger A."/>
            <person name="Kirschner M.W."/>
            <person name="Durand P.M."/>
            <person name="Michod R.E."/>
            <person name="Nozaki H."/>
            <person name="Olson B.J."/>
        </authorList>
    </citation>
    <scope>NUCLEOTIDE SEQUENCE [LARGE SCALE GENOMIC DNA]</scope>
    <source>
        <strain evidence="3">NIES-2863</strain>
    </source>
</reference>
<evidence type="ECO:0000256" key="1">
    <source>
        <dbReference type="SAM" id="MobiDB-lite"/>
    </source>
</evidence>
<feature type="compositionally biased region" description="Low complexity" evidence="1">
    <location>
        <begin position="227"/>
        <end position="241"/>
    </location>
</feature>
<organism evidence="2 3">
    <name type="scientific">Gonium pectorale</name>
    <name type="common">Green alga</name>
    <dbReference type="NCBI Taxonomy" id="33097"/>
    <lineage>
        <taxon>Eukaryota</taxon>
        <taxon>Viridiplantae</taxon>
        <taxon>Chlorophyta</taxon>
        <taxon>core chlorophytes</taxon>
        <taxon>Chlorophyceae</taxon>
        <taxon>CS clade</taxon>
        <taxon>Chlamydomonadales</taxon>
        <taxon>Volvocaceae</taxon>
        <taxon>Gonium</taxon>
    </lineage>
</organism>
<feature type="compositionally biased region" description="Gly residues" evidence="1">
    <location>
        <begin position="19"/>
        <end position="34"/>
    </location>
</feature>
<comment type="caution">
    <text evidence="2">The sequence shown here is derived from an EMBL/GenBank/DDBJ whole genome shotgun (WGS) entry which is preliminary data.</text>
</comment>
<keyword evidence="3" id="KW-1185">Reference proteome</keyword>
<sequence length="405" mass="38419">MATERKQLMQTVRHQQAGSSGGGAAAVHSGGGAAASGLPPPPPLAASNSRRAITFAAGTVAAGTSPAAAQGLAEAATVPRGSGAAAVGACRTAPGVLAALYGPGSATHGSASAATAPALEPLRVSYGQHGASPQRLPAGVALTESEPSATPKAVGAAGGQRRGGRSGGGAGAAGTAAAGAVGGAASGAAGAPRNILRRSTDTDLQAPPQALAGQGPPQPSQPPHPQPQAAVHAPAQPLQAAHSTPPDCLLPPLPSAFGAAHGGGGPPGMPLQAPDMDELLDVLQALDEAVLRRSRALQSLAQPRRHAAWEGAAAAELGAAGALSAGTGLSPQLGGRKTGTGNAAAGMPPRWPKQGLGTGASGATGGATGDGGGGRGFTRTVSWSGPVGARAAVAAAQQPASAPVP</sequence>